<dbReference type="EMBL" id="MCIB01000038">
    <property type="protein sequence ID" value="RKD29089.1"/>
    <property type="molecule type" value="Genomic_DNA"/>
</dbReference>
<evidence type="ECO:0000313" key="5">
    <source>
        <dbReference type="Proteomes" id="UP000284177"/>
    </source>
</evidence>
<dbReference type="PANTHER" id="PTHR30535:SF34">
    <property type="entry name" value="MOLYBDATE-BINDING PROTEIN MOLA"/>
    <property type="match status" value="1"/>
</dbReference>
<organism evidence="4 5">
    <name type="scientific">Thermohalobacter berrensis</name>
    <dbReference type="NCBI Taxonomy" id="99594"/>
    <lineage>
        <taxon>Bacteria</taxon>
        <taxon>Bacillati</taxon>
        <taxon>Bacillota</taxon>
        <taxon>Tissierellia</taxon>
        <taxon>Tissierellales</taxon>
        <taxon>Thermohalobacteraceae</taxon>
        <taxon>Thermohalobacter</taxon>
    </lineage>
</organism>
<name>A0A419SV39_9FIRM</name>
<dbReference type="Gene3D" id="3.40.50.1980">
    <property type="entry name" value="Nitrogenase molybdenum iron protein domain"/>
    <property type="match status" value="2"/>
</dbReference>
<dbReference type="Proteomes" id="UP000284177">
    <property type="component" value="Unassembled WGS sequence"/>
</dbReference>
<dbReference type="NCBIfam" id="NF038402">
    <property type="entry name" value="TroA_like"/>
    <property type="match status" value="1"/>
</dbReference>
<dbReference type="GO" id="GO:0071281">
    <property type="term" value="P:cellular response to iron ion"/>
    <property type="evidence" value="ECO:0007669"/>
    <property type="project" value="TreeGrafter"/>
</dbReference>
<dbReference type="CDD" id="cd01144">
    <property type="entry name" value="BtuF"/>
    <property type="match status" value="1"/>
</dbReference>
<dbReference type="InterPro" id="IPR050902">
    <property type="entry name" value="ABC_Transporter_SBP"/>
</dbReference>
<keyword evidence="2" id="KW-0732">Signal</keyword>
<dbReference type="PROSITE" id="PS50983">
    <property type="entry name" value="FE_B12_PBP"/>
    <property type="match status" value="1"/>
</dbReference>
<feature type="domain" description="Fe/B12 periplasmic-binding" evidence="3">
    <location>
        <begin position="69"/>
        <end position="317"/>
    </location>
</feature>
<dbReference type="PROSITE" id="PS51257">
    <property type="entry name" value="PROKAR_LIPOPROTEIN"/>
    <property type="match status" value="1"/>
</dbReference>
<comment type="similarity">
    <text evidence="1">Belongs to the bacterial solute-binding protein 8 family.</text>
</comment>
<accession>A0A419SV39</accession>
<evidence type="ECO:0000259" key="3">
    <source>
        <dbReference type="PROSITE" id="PS50983"/>
    </source>
</evidence>
<dbReference type="PANTHER" id="PTHR30535">
    <property type="entry name" value="VITAMIN B12-BINDING PROTEIN"/>
    <property type="match status" value="1"/>
</dbReference>
<evidence type="ECO:0000313" key="4">
    <source>
        <dbReference type="EMBL" id="RKD29089.1"/>
    </source>
</evidence>
<dbReference type="InterPro" id="IPR002491">
    <property type="entry name" value="ABC_transptr_periplasmic_BD"/>
</dbReference>
<gene>
    <name evidence="4" type="ORF">BET03_05950</name>
</gene>
<evidence type="ECO:0000256" key="1">
    <source>
        <dbReference type="ARBA" id="ARBA00008814"/>
    </source>
</evidence>
<protein>
    <recommendedName>
        <fullName evidence="3">Fe/B12 periplasmic-binding domain-containing protein</fullName>
    </recommendedName>
</protein>
<evidence type="ECO:0000256" key="2">
    <source>
        <dbReference type="ARBA" id="ARBA00022729"/>
    </source>
</evidence>
<dbReference type="OrthoDB" id="9816357at2"/>
<dbReference type="InterPro" id="IPR054828">
    <property type="entry name" value="Vit_B12_bind_prot"/>
</dbReference>
<reference evidence="4 5" key="1">
    <citation type="submission" date="2016-08" db="EMBL/GenBank/DDBJ databases">
        <title>Novel Firmicutes and Novel Genomes.</title>
        <authorList>
            <person name="Poppleton D.I."/>
            <person name="Gribaldo S."/>
        </authorList>
    </citation>
    <scope>NUCLEOTIDE SEQUENCE [LARGE SCALE GENOMIC DNA]</scope>
    <source>
        <strain evidence="4 5">CTT3</strain>
    </source>
</reference>
<keyword evidence="5" id="KW-1185">Reference proteome</keyword>
<sequence length="319" mass="36044">MKNKKILKTITLLMVFVLTFSILSGCIRKKENQNEKISDSNDTEAEVNYPMTVKDDFGNEVKIEKLPMRIISLAPSHTEILFKLGLGDRVVGVTNYCDFPKEAKEKEKIGDLMNINVEKIIELEPDLVIQYGEGKEEINNQIRQAGIALLSYEPESIQEVIDLIKEIGKITGAQRAAELTTIEMTSKRDYIIEKVKDAKKPKVFYEVWDDPLMAAGPGSFIDELITLAGGENIAKDAKGKYPQFSLEKLIERNPQVYLGAKEEGKTVEQIKTREGYEIIDAIKNDRVYLLEPNIISRPGPRIVDGLEIMAKTIHPELFK</sequence>
<proteinExistence type="inferred from homology"/>
<comment type="caution">
    <text evidence="4">The sequence shown here is derived from an EMBL/GenBank/DDBJ whole genome shotgun (WGS) entry which is preliminary data.</text>
</comment>
<dbReference type="SUPFAM" id="SSF53807">
    <property type="entry name" value="Helical backbone' metal receptor"/>
    <property type="match status" value="1"/>
</dbReference>
<dbReference type="Pfam" id="PF01497">
    <property type="entry name" value="Peripla_BP_2"/>
    <property type="match status" value="1"/>
</dbReference>
<dbReference type="RefSeq" id="WP_120170551.1">
    <property type="nucleotide sequence ID" value="NZ_MCIB01000038.1"/>
</dbReference>
<dbReference type="AlphaFoldDB" id="A0A419SV39"/>